<sequence>MEEQGQIAPLRWSRRGRGWDDSSGSGERCGFCAICLEKIALPEMALLKGCEHAYCVMCILRWATYRERPSCPQCKHPFEFLSVHSSLDGSIQDYMLVCTCSIQDYMQHPIP</sequence>
<dbReference type="STRING" id="52838.A0A4S8JUV9"/>
<gene>
    <name evidence="7" type="ORF">C4D60_Mb05t09580</name>
</gene>
<evidence type="ECO:0000256" key="3">
    <source>
        <dbReference type="ARBA" id="ARBA00022833"/>
    </source>
</evidence>
<dbReference type="PANTHER" id="PTHR47361:SF4">
    <property type="entry name" value="RING_U-BOX SUPERFAMILY PROTEIN"/>
    <property type="match status" value="1"/>
</dbReference>
<proteinExistence type="predicted"/>
<name>A0A4S8JUV9_MUSBA</name>
<dbReference type="Pfam" id="PF13639">
    <property type="entry name" value="zf-RING_2"/>
    <property type="match status" value="1"/>
</dbReference>
<evidence type="ECO:0000256" key="1">
    <source>
        <dbReference type="ARBA" id="ARBA00022723"/>
    </source>
</evidence>
<keyword evidence="1" id="KW-0479">Metal-binding</keyword>
<dbReference type="GO" id="GO:0008270">
    <property type="term" value="F:zinc ion binding"/>
    <property type="evidence" value="ECO:0007669"/>
    <property type="project" value="UniProtKB-KW"/>
</dbReference>
<protein>
    <recommendedName>
        <fullName evidence="6">RING-type domain-containing protein</fullName>
    </recommendedName>
</protein>
<accession>A0A4S8JUV9</accession>
<evidence type="ECO:0000259" key="6">
    <source>
        <dbReference type="PROSITE" id="PS50089"/>
    </source>
</evidence>
<dbReference type="PROSITE" id="PS50089">
    <property type="entry name" value="ZF_RING_2"/>
    <property type="match status" value="1"/>
</dbReference>
<evidence type="ECO:0000313" key="7">
    <source>
        <dbReference type="EMBL" id="THU65998.1"/>
    </source>
</evidence>
<dbReference type="PANTHER" id="PTHR47361">
    <property type="entry name" value="RING/U-BOX SUPERFAMILY PROTEIN"/>
    <property type="match status" value="1"/>
</dbReference>
<keyword evidence="8" id="KW-1185">Reference proteome</keyword>
<evidence type="ECO:0000256" key="4">
    <source>
        <dbReference type="PROSITE-ProRule" id="PRU00175"/>
    </source>
</evidence>
<keyword evidence="2 4" id="KW-0863">Zinc-finger</keyword>
<dbReference type="InterPro" id="IPR001841">
    <property type="entry name" value="Znf_RING"/>
</dbReference>
<organism evidence="7 8">
    <name type="scientific">Musa balbisiana</name>
    <name type="common">Banana</name>
    <dbReference type="NCBI Taxonomy" id="52838"/>
    <lineage>
        <taxon>Eukaryota</taxon>
        <taxon>Viridiplantae</taxon>
        <taxon>Streptophyta</taxon>
        <taxon>Embryophyta</taxon>
        <taxon>Tracheophyta</taxon>
        <taxon>Spermatophyta</taxon>
        <taxon>Magnoliopsida</taxon>
        <taxon>Liliopsida</taxon>
        <taxon>Zingiberales</taxon>
        <taxon>Musaceae</taxon>
        <taxon>Musa</taxon>
    </lineage>
</organism>
<feature type="domain" description="RING-type" evidence="6">
    <location>
        <begin position="32"/>
        <end position="75"/>
    </location>
</feature>
<dbReference type="InterPro" id="IPR017907">
    <property type="entry name" value="Znf_RING_CS"/>
</dbReference>
<dbReference type="Proteomes" id="UP000317650">
    <property type="component" value="Chromosome 5"/>
</dbReference>
<dbReference type="Gene3D" id="3.30.40.10">
    <property type="entry name" value="Zinc/RING finger domain, C3HC4 (zinc finger)"/>
    <property type="match status" value="1"/>
</dbReference>
<evidence type="ECO:0000256" key="5">
    <source>
        <dbReference type="SAM" id="MobiDB-lite"/>
    </source>
</evidence>
<dbReference type="SUPFAM" id="SSF57850">
    <property type="entry name" value="RING/U-box"/>
    <property type="match status" value="1"/>
</dbReference>
<dbReference type="InterPro" id="IPR013083">
    <property type="entry name" value="Znf_RING/FYVE/PHD"/>
</dbReference>
<dbReference type="PROSITE" id="PS00518">
    <property type="entry name" value="ZF_RING_1"/>
    <property type="match status" value="1"/>
</dbReference>
<evidence type="ECO:0000313" key="8">
    <source>
        <dbReference type="Proteomes" id="UP000317650"/>
    </source>
</evidence>
<dbReference type="AlphaFoldDB" id="A0A4S8JUV9"/>
<dbReference type="SMART" id="SM00184">
    <property type="entry name" value="RING"/>
    <property type="match status" value="1"/>
</dbReference>
<feature type="region of interest" description="Disordered" evidence="5">
    <location>
        <begin position="1"/>
        <end position="26"/>
    </location>
</feature>
<evidence type="ECO:0000256" key="2">
    <source>
        <dbReference type="ARBA" id="ARBA00022771"/>
    </source>
</evidence>
<reference evidence="7 8" key="1">
    <citation type="journal article" date="2019" name="Nat. Plants">
        <title>Genome sequencing of Musa balbisiana reveals subgenome evolution and function divergence in polyploid bananas.</title>
        <authorList>
            <person name="Yao X."/>
        </authorList>
    </citation>
    <scope>NUCLEOTIDE SEQUENCE [LARGE SCALE GENOMIC DNA]</scope>
    <source>
        <strain evidence="8">cv. DH-PKW</strain>
        <tissue evidence="7">Leaves</tissue>
    </source>
</reference>
<dbReference type="EMBL" id="PYDT01000003">
    <property type="protein sequence ID" value="THU65998.1"/>
    <property type="molecule type" value="Genomic_DNA"/>
</dbReference>
<keyword evidence="3" id="KW-0862">Zinc</keyword>
<comment type="caution">
    <text evidence="7">The sequence shown here is derived from an EMBL/GenBank/DDBJ whole genome shotgun (WGS) entry which is preliminary data.</text>
</comment>